<sequence length="393" mass="42122">MVECTDQPQPGARFSGSAHCGNSHYVLSVAQAQEGRLVAMKLLVHAFSGPLLGLMADSMGRRPILLLGLTGFFAAFLLFALVASLPMLHGSASAMSLCFFMEGATSAFDVVFLSMLADIAKTPAGRVTSFSLYYATGALGNAIAIGIFVEEMTLEVKDFSLTWACMASAMATLIIYVMVYVPETLPSALRSKHSKPKSLYVQLVGHSIEQMQFLVSSRFLQIWLVAVLFKSLASGLSSINASFTLAAYGWKPGDWQAWTWPCEVISMSSLSIGGPWAARKKPESVITVTAVLSIAAHAVQVLAPFNSSALIGPHLMAGVLALQRPVSAAYLSGRFPASQQAKVQAIAHLSHNCGVSMSVAIFSSPQLFRPHERGWAAARPFWPATQNKFSITP</sequence>
<evidence type="ECO:0000313" key="7">
    <source>
        <dbReference type="EMBL" id="CAE7219697.1"/>
    </source>
</evidence>
<organism evidence="7 8">
    <name type="scientific">Symbiodinium pilosum</name>
    <name type="common">Dinoflagellate</name>
    <dbReference type="NCBI Taxonomy" id="2952"/>
    <lineage>
        <taxon>Eukaryota</taxon>
        <taxon>Sar</taxon>
        <taxon>Alveolata</taxon>
        <taxon>Dinophyceae</taxon>
        <taxon>Suessiales</taxon>
        <taxon>Symbiodiniaceae</taxon>
        <taxon>Symbiodinium</taxon>
    </lineage>
</organism>
<feature type="transmembrane region" description="Helical" evidence="6">
    <location>
        <begin position="161"/>
        <end position="181"/>
    </location>
</feature>
<protein>
    <submittedName>
        <fullName evidence="7">Kif19 protein</fullName>
    </submittedName>
</protein>
<evidence type="ECO:0000256" key="2">
    <source>
        <dbReference type="ARBA" id="ARBA00022448"/>
    </source>
</evidence>
<dbReference type="InterPro" id="IPR011701">
    <property type="entry name" value="MFS"/>
</dbReference>
<keyword evidence="3 6" id="KW-0812">Transmembrane</keyword>
<proteinExistence type="predicted"/>
<dbReference type="PROSITE" id="PS00216">
    <property type="entry name" value="SUGAR_TRANSPORT_1"/>
    <property type="match status" value="1"/>
</dbReference>
<keyword evidence="8" id="KW-1185">Reference proteome</keyword>
<dbReference type="GO" id="GO:0022857">
    <property type="term" value="F:transmembrane transporter activity"/>
    <property type="evidence" value="ECO:0007669"/>
    <property type="project" value="InterPro"/>
</dbReference>
<keyword evidence="4 6" id="KW-1133">Transmembrane helix</keyword>
<dbReference type="CDD" id="cd06174">
    <property type="entry name" value="MFS"/>
    <property type="match status" value="1"/>
</dbReference>
<evidence type="ECO:0000256" key="5">
    <source>
        <dbReference type="ARBA" id="ARBA00023136"/>
    </source>
</evidence>
<comment type="caution">
    <text evidence="7">The sequence shown here is derived from an EMBL/GenBank/DDBJ whole genome shotgun (WGS) entry which is preliminary data.</text>
</comment>
<evidence type="ECO:0000256" key="6">
    <source>
        <dbReference type="SAM" id="Phobius"/>
    </source>
</evidence>
<evidence type="ECO:0000256" key="4">
    <source>
        <dbReference type="ARBA" id="ARBA00022989"/>
    </source>
</evidence>
<accession>A0A812JYI6</accession>
<feature type="transmembrane region" description="Helical" evidence="6">
    <location>
        <begin position="132"/>
        <end position="149"/>
    </location>
</feature>
<feature type="transmembrane region" description="Helical" evidence="6">
    <location>
        <begin position="64"/>
        <end position="88"/>
    </location>
</feature>
<comment type="subcellular location">
    <subcellularLocation>
        <location evidence="1">Membrane</location>
        <topology evidence="1">Multi-pass membrane protein</topology>
    </subcellularLocation>
</comment>
<name>A0A812JYI6_SYMPI</name>
<dbReference type="InterPro" id="IPR005829">
    <property type="entry name" value="Sugar_transporter_CS"/>
</dbReference>
<evidence type="ECO:0000313" key="8">
    <source>
        <dbReference type="Proteomes" id="UP000649617"/>
    </source>
</evidence>
<feature type="transmembrane region" description="Helical" evidence="6">
    <location>
        <begin position="94"/>
        <end position="120"/>
    </location>
</feature>
<dbReference type="OrthoDB" id="421661at2759"/>
<gene>
    <name evidence="7" type="primary">kif19</name>
    <name evidence="7" type="ORF">SPIL2461_LOCUS2832</name>
</gene>
<dbReference type="Gene3D" id="1.20.1250.20">
    <property type="entry name" value="MFS general substrate transporter like domains"/>
    <property type="match status" value="1"/>
</dbReference>
<dbReference type="SUPFAM" id="SSF103473">
    <property type="entry name" value="MFS general substrate transporter"/>
    <property type="match status" value="1"/>
</dbReference>
<dbReference type="AlphaFoldDB" id="A0A812JYI6"/>
<dbReference type="PANTHER" id="PTHR23504">
    <property type="entry name" value="MAJOR FACILITATOR SUPERFAMILY DOMAIN-CONTAINING PROTEIN 10"/>
    <property type="match status" value="1"/>
</dbReference>
<reference evidence="7" key="1">
    <citation type="submission" date="2021-02" db="EMBL/GenBank/DDBJ databases">
        <authorList>
            <person name="Dougan E. K."/>
            <person name="Rhodes N."/>
            <person name="Thang M."/>
            <person name="Chan C."/>
        </authorList>
    </citation>
    <scope>NUCLEOTIDE SEQUENCE</scope>
</reference>
<dbReference type="PANTHER" id="PTHR23504:SF15">
    <property type="entry name" value="MAJOR FACILITATOR SUPERFAMILY (MFS) PROFILE DOMAIN-CONTAINING PROTEIN"/>
    <property type="match status" value="1"/>
</dbReference>
<dbReference type="GO" id="GO:0016020">
    <property type="term" value="C:membrane"/>
    <property type="evidence" value="ECO:0007669"/>
    <property type="project" value="UniProtKB-SubCell"/>
</dbReference>
<keyword evidence="5 6" id="KW-0472">Membrane</keyword>
<evidence type="ECO:0000256" key="3">
    <source>
        <dbReference type="ARBA" id="ARBA00022692"/>
    </source>
</evidence>
<dbReference type="EMBL" id="CAJNIZ010003195">
    <property type="protein sequence ID" value="CAE7219697.1"/>
    <property type="molecule type" value="Genomic_DNA"/>
</dbReference>
<dbReference type="InterPro" id="IPR036259">
    <property type="entry name" value="MFS_trans_sf"/>
</dbReference>
<dbReference type="Pfam" id="PF07690">
    <property type="entry name" value="MFS_1"/>
    <property type="match status" value="1"/>
</dbReference>
<dbReference type="Proteomes" id="UP000649617">
    <property type="component" value="Unassembled WGS sequence"/>
</dbReference>
<keyword evidence="2" id="KW-0813">Transport</keyword>
<evidence type="ECO:0000256" key="1">
    <source>
        <dbReference type="ARBA" id="ARBA00004141"/>
    </source>
</evidence>